<dbReference type="Proteomes" id="UP000607281">
    <property type="component" value="Unassembled WGS sequence"/>
</dbReference>
<evidence type="ECO:0000313" key="2">
    <source>
        <dbReference type="Proteomes" id="UP000607281"/>
    </source>
</evidence>
<organism evidence="1 2">
    <name type="scientific">Anabaena subtropica FACHB-260</name>
    <dbReference type="NCBI Taxonomy" id="2692884"/>
    <lineage>
        <taxon>Bacteria</taxon>
        <taxon>Bacillati</taxon>
        <taxon>Cyanobacteriota</taxon>
        <taxon>Cyanophyceae</taxon>
        <taxon>Nostocales</taxon>
        <taxon>Nostocaceae</taxon>
        <taxon>Anabaena</taxon>
    </lineage>
</organism>
<evidence type="ECO:0000313" key="1">
    <source>
        <dbReference type="EMBL" id="MBD2344360.1"/>
    </source>
</evidence>
<keyword evidence="2" id="KW-1185">Reference proteome</keyword>
<protein>
    <submittedName>
        <fullName evidence="1">Uncharacterized protein</fullName>
    </submittedName>
</protein>
<comment type="caution">
    <text evidence="1">The sequence shown here is derived from an EMBL/GenBank/DDBJ whole genome shotgun (WGS) entry which is preliminary data.</text>
</comment>
<sequence>MDAQKLQLSVLPSQTLEQLEEEIQQEMLVILKDSRLGEIFRNYNILAEAAIRIQCSIDLTKIKALDPNFLGDLTTQQITTTNCNCCTCWSEPLQDFVKCPCP</sequence>
<reference evidence="1 2" key="1">
    <citation type="journal article" date="2020" name="ISME J.">
        <title>Comparative genomics reveals insights into cyanobacterial evolution and habitat adaptation.</title>
        <authorList>
            <person name="Chen M.Y."/>
            <person name="Teng W.K."/>
            <person name="Zhao L."/>
            <person name="Hu C.X."/>
            <person name="Zhou Y.K."/>
            <person name="Han B.P."/>
            <person name="Song L.R."/>
            <person name="Shu W.S."/>
        </authorList>
    </citation>
    <scope>NUCLEOTIDE SEQUENCE [LARGE SCALE GENOMIC DNA]</scope>
    <source>
        <strain evidence="1 2">FACHB-260</strain>
    </source>
</reference>
<proteinExistence type="predicted"/>
<dbReference type="RefSeq" id="WP_190406816.1">
    <property type="nucleotide sequence ID" value="NZ_JACJRF010000012.1"/>
</dbReference>
<accession>A0ABR8CPF5</accession>
<dbReference type="EMBL" id="JACJRF010000012">
    <property type="protein sequence ID" value="MBD2344360.1"/>
    <property type="molecule type" value="Genomic_DNA"/>
</dbReference>
<name>A0ABR8CPF5_9NOST</name>
<gene>
    <name evidence="1" type="ORF">H6G18_09390</name>
</gene>